<evidence type="ECO:0000313" key="2">
    <source>
        <dbReference type="EMBL" id="RAO67806.1"/>
    </source>
</evidence>
<feature type="transmembrane region" description="Helical" evidence="1">
    <location>
        <begin position="34"/>
        <end position="58"/>
    </location>
</feature>
<feature type="transmembrane region" description="Helical" evidence="1">
    <location>
        <begin position="116"/>
        <end position="139"/>
    </location>
</feature>
<dbReference type="RefSeq" id="XP_040732322.1">
    <property type="nucleotide sequence ID" value="XM_040876116.1"/>
</dbReference>
<keyword evidence="1" id="KW-0812">Transmembrane</keyword>
<evidence type="ECO:0008006" key="4">
    <source>
        <dbReference type="Google" id="ProtNLM"/>
    </source>
</evidence>
<feature type="transmembrane region" description="Helical" evidence="1">
    <location>
        <begin position="190"/>
        <end position="215"/>
    </location>
</feature>
<accession>A0A364KW74</accession>
<dbReference type="GeneID" id="63793034"/>
<keyword evidence="1" id="KW-1133">Transmembrane helix</keyword>
<feature type="transmembrane region" description="Helical" evidence="1">
    <location>
        <begin position="83"/>
        <end position="104"/>
    </location>
</feature>
<reference evidence="2 3" key="1">
    <citation type="journal article" date="2017" name="Biotechnol. Biofuels">
        <title>Differential beta-glucosidase expression as a function of carbon source availability in Talaromyces amestolkiae: a genomic and proteomic approach.</title>
        <authorList>
            <person name="de Eugenio L.I."/>
            <person name="Mendez-Liter J.A."/>
            <person name="Nieto-Dominguez M."/>
            <person name="Alonso L."/>
            <person name="Gil-Munoz J."/>
            <person name="Barriuso J."/>
            <person name="Prieto A."/>
            <person name="Martinez M.J."/>
        </authorList>
    </citation>
    <scope>NUCLEOTIDE SEQUENCE [LARGE SCALE GENOMIC DNA]</scope>
    <source>
        <strain evidence="2 3">CIB</strain>
    </source>
</reference>
<name>A0A364KW74_TALAM</name>
<evidence type="ECO:0000256" key="1">
    <source>
        <dbReference type="SAM" id="Phobius"/>
    </source>
</evidence>
<evidence type="ECO:0000313" key="3">
    <source>
        <dbReference type="Proteomes" id="UP000249363"/>
    </source>
</evidence>
<dbReference type="OrthoDB" id="3890746at2759"/>
<organism evidence="2 3">
    <name type="scientific">Talaromyces amestolkiae</name>
    <dbReference type="NCBI Taxonomy" id="1196081"/>
    <lineage>
        <taxon>Eukaryota</taxon>
        <taxon>Fungi</taxon>
        <taxon>Dikarya</taxon>
        <taxon>Ascomycota</taxon>
        <taxon>Pezizomycotina</taxon>
        <taxon>Eurotiomycetes</taxon>
        <taxon>Eurotiomycetidae</taxon>
        <taxon>Eurotiales</taxon>
        <taxon>Trichocomaceae</taxon>
        <taxon>Talaromyces</taxon>
        <taxon>Talaromyces sect. Talaromyces</taxon>
    </lineage>
</organism>
<protein>
    <recommendedName>
        <fullName evidence="4">MARVEL domain-containing protein</fullName>
    </recommendedName>
</protein>
<dbReference type="AlphaFoldDB" id="A0A364KW74"/>
<gene>
    <name evidence="2" type="ORF">BHQ10_003818</name>
</gene>
<comment type="caution">
    <text evidence="2">The sequence shown here is derived from an EMBL/GenBank/DDBJ whole genome shotgun (WGS) entry which is preliminary data.</text>
</comment>
<dbReference type="EMBL" id="MIKG01000006">
    <property type="protein sequence ID" value="RAO67806.1"/>
    <property type="molecule type" value="Genomic_DNA"/>
</dbReference>
<dbReference type="Proteomes" id="UP000249363">
    <property type="component" value="Unassembled WGS sequence"/>
</dbReference>
<proteinExistence type="predicted"/>
<keyword evidence="1" id="KW-0472">Membrane</keyword>
<sequence length="241" mass="25727">MSSASSFTVTITSAADEQESTYLSRARMLHRTRIGIALLLLGASAGVVGAESAPLHYYNETKGYSSLFLPLWPLNLDVRQTNALLACGAVILFQAIVYIGVAAFPSPHPRVRLFNMLSSAVGATGLLTAIVGVAFSIYLPSASYPDGFTVSETIHSWTCKWRSVGSLSSSADDDASPPANFSRICAESRAGFVLLGLLIGLEVVMCTAAAAGYMLEMTVTRQRKRSNGNVETGEFVMETKQ</sequence>
<keyword evidence="3" id="KW-1185">Reference proteome</keyword>